<comment type="caution">
    <text evidence="2">The sequence shown here is derived from an EMBL/GenBank/DDBJ whole genome shotgun (WGS) entry which is preliminary data.</text>
</comment>
<protein>
    <recommendedName>
        <fullName evidence="4">Desiccation-related protein PCC13-62</fullName>
    </recommendedName>
</protein>
<evidence type="ECO:0000313" key="2">
    <source>
        <dbReference type="EMBL" id="KAF8762601.1"/>
    </source>
</evidence>
<dbReference type="AlphaFoldDB" id="A0A835FLW1"/>
<evidence type="ECO:0000313" key="3">
    <source>
        <dbReference type="Proteomes" id="UP000636709"/>
    </source>
</evidence>
<feature type="chain" id="PRO_5032652815" description="Desiccation-related protein PCC13-62" evidence="1">
    <location>
        <begin position="24"/>
        <end position="362"/>
    </location>
</feature>
<evidence type="ECO:0008006" key="4">
    <source>
        <dbReference type="Google" id="ProtNLM"/>
    </source>
</evidence>
<gene>
    <name evidence="2" type="ORF">HU200_009126</name>
</gene>
<dbReference type="InterPro" id="IPR052965">
    <property type="entry name" value="Pigment-catalase-like"/>
</dbReference>
<proteinExistence type="predicted"/>
<reference evidence="2" key="1">
    <citation type="submission" date="2020-07" db="EMBL/GenBank/DDBJ databases">
        <title>Genome sequence and genetic diversity analysis of an under-domesticated orphan crop, white fonio (Digitaria exilis).</title>
        <authorList>
            <person name="Bennetzen J.L."/>
            <person name="Chen S."/>
            <person name="Ma X."/>
            <person name="Wang X."/>
            <person name="Yssel A.E.J."/>
            <person name="Chaluvadi S.R."/>
            <person name="Johnson M."/>
            <person name="Gangashetty P."/>
            <person name="Hamidou F."/>
            <person name="Sanogo M.D."/>
            <person name="Zwaenepoel A."/>
            <person name="Wallace J."/>
            <person name="Van De Peer Y."/>
            <person name="Van Deynze A."/>
        </authorList>
    </citation>
    <scope>NUCLEOTIDE SEQUENCE</scope>
    <source>
        <tissue evidence="2">Leaves</tissue>
    </source>
</reference>
<accession>A0A835FLW1</accession>
<dbReference type="PANTHER" id="PTHR31694">
    <property type="entry name" value="DESICCATION-LIKE PROTEIN"/>
    <property type="match status" value="1"/>
</dbReference>
<dbReference type="Pfam" id="PF13668">
    <property type="entry name" value="Ferritin_2"/>
    <property type="match status" value="1"/>
</dbReference>
<dbReference type="EMBL" id="JACEFO010000618">
    <property type="protein sequence ID" value="KAF8762601.1"/>
    <property type="molecule type" value="Genomic_DNA"/>
</dbReference>
<dbReference type="OrthoDB" id="1001765at2759"/>
<sequence>MARTHDTAALLLASILLPLAALATMVPSAPAPQDPRCRATPPRRGALAVYPSDMEQLQFLLNAKFVEAEWFLHGALGRGVDFLDRNLSAGGPRPSGARKAALDFRTTEVAAELGYQEVGHIRAIRQAVGGFPRPPIDLAADRFAMVMDDAMGARLDPPFDPYASTVNFLLASYLFPHITASATMGISSSLMGFVSKRVTKTFSPIDEATALKYAMQWLDARLTDRSTCCRICFVQLQSSILAVEAGHDAVIRLLLYQRADEAVPPYQGHTVADFTRRMSDWRNRMSGCGAKDEGVKVLDRQQGAERRTISNILGAGEDSLGFQRTPAEVLRILYGSRNEQIPGGFLPRGANGTIARGFFQLA</sequence>
<feature type="signal peptide" evidence="1">
    <location>
        <begin position="1"/>
        <end position="23"/>
    </location>
</feature>
<keyword evidence="1" id="KW-0732">Signal</keyword>
<dbReference type="Proteomes" id="UP000636709">
    <property type="component" value="Unassembled WGS sequence"/>
</dbReference>
<organism evidence="2 3">
    <name type="scientific">Digitaria exilis</name>
    <dbReference type="NCBI Taxonomy" id="1010633"/>
    <lineage>
        <taxon>Eukaryota</taxon>
        <taxon>Viridiplantae</taxon>
        <taxon>Streptophyta</taxon>
        <taxon>Embryophyta</taxon>
        <taxon>Tracheophyta</taxon>
        <taxon>Spermatophyta</taxon>
        <taxon>Magnoliopsida</taxon>
        <taxon>Liliopsida</taxon>
        <taxon>Poales</taxon>
        <taxon>Poaceae</taxon>
        <taxon>PACMAD clade</taxon>
        <taxon>Panicoideae</taxon>
        <taxon>Panicodae</taxon>
        <taxon>Paniceae</taxon>
        <taxon>Anthephorinae</taxon>
        <taxon>Digitaria</taxon>
    </lineage>
</organism>
<dbReference type="PANTHER" id="PTHR31694:SF26">
    <property type="entry name" value="OS05G0151100 PROTEIN"/>
    <property type="match status" value="1"/>
</dbReference>
<keyword evidence="3" id="KW-1185">Reference proteome</keyword>
<name>A0A835FLW1_9POAL</name>
<evidence type="ECO:0000256" key="1">
    <source>
        <dbReference type="SAM" id="SignalP"/>
    </source>
</evidence>